<reference evidence="2" key="1">
    <citation type="submission" date="2016-11" db="EMBL/GenBank/DDBJ databases">
        <authorList>
            <person name="Varghese N."/>
            <person name="Submissions S."/>
        </authorList>
    </citation>
    <scope>NUCLEOTIDE SEQUENCE [LARGE SCALE GENOMIC DNA]</scope>
    <source>
        <strain evidence="2">DSM 29326</strain>
    </source>
</reference>
<protein>
    <submittedName>
        <fullName evidence="1">Uncharacterized protein</fullName>
    </submittedName>
</protein>
<gene>
    <name evidence="1" type="ORF">SAMN05444339_12033</name>
</gene>
<dbReference type="Proteomes" id="UP000183987">
    <property type="component" value="Unassembled WGS sequence"/>
</dbReference>
<name>A0A1M5FFM8_LOKAT</name>
<evidence type="ECO:0000313" key="2">
    <source>
        <dbReference type="Proteomes" id="UP000183987"/>
    </source>
</evidence>
<organism evidence="1 2">
    <name type="scientific">Loktanella atrilutea</name>
    <dbReference type="NCBI Taxonomy" id="366533"/>
    <lineage>
        <taxon>Bacteria</taxon>
        <taxon>Pseudomonadati</taxon>
        <taxon>Pseudomonadota</taxon>
        <taxon>Alphaproteobacteria</taxon>
        <taxon>Rhodobacterales</taxon>
        <taxon>Roseobacteraceae</taxon>
        <taxon>Loktanella</taxon>
    </lineage>
</organism>
<sequence>MVALSANWTFLPYGAKARSEPTLQIACEAANGCYRGQRNTVAIIQQKKQYL</sequence>
<dbReference type="AlphaFoldDB" id="A0A1M5FFM8"/>
<dbReference type="EMBL" id="FQUE01000020">
    <property type="protein sequence ID" value="SHF90333.1"/>
    <property type="molecule type" value="Genomic_DNA"/>
</dbReference>
<evidence type="ECO:0000313" key="1">
    <source>
        <dbReference type="EMBL" id="SHF90333.1"/>
    </source>
</evidence>
<dbReference type="STRING" id="366533.SAMN05444339_12033"/>
<keyword evidence="2" id="KW-1185">Reference proteome</keyword>
<accession>A0A1M5FFM8</accession>
<proteinExistence type="predicted"/>